<evidence type="ECO:0000313" key="3">
    <source>
        <dbReference type="EMBL" id="TFK46225.1"/>
    </source>
</evidence>
<feature type="chain" id="PRO_5022898937" description="Secreted peptide" evidence="2">
    <location>
        <begin position="18"/>
        <end position="67"/>
    </location>
</feature>
<keyword evidence="4" id="KW-1185">Reference proteome</keyword>
<protein>
    <recommendedName>
        <fullName evidence="5">Secreted peptide</fullName>
    </recommendedName>
</protein>
<name>A0A5C3MNA4_9AGAM</name>
<keyword evidence="2" id="KW-0732">Signal</keyword>
<sequence length="67" mass="6931">MAVFMVLICCFSSITCALPSLQSKSLTLIWGADVLGVPCVAVLPFYIIPLAPICASSGTSISRAVAI</sequence>
<evidence type="ECO:0008006" key="5">
    <source>
        <dbReference type="Google" id="ProtNLM"/>
    </source>
</evidence>
<dbReference type="EMBL" id="ML213532">
    <property type="protein sequence ID" value="TFK46225.1"/>
    <property type="molecule type" value="Genomic_DNA"/>
</dbReference>
<gene>
    <name evidence="3" type="ORF">OE88DRAFT_1668134</name>
</gene>
<reference evidence="3 4" key="1">
    <citation type="journal article" date="2019" name="Nat. Ecol. Evol.">
        <title>Megaphylogeny resolves global patterns of mushroom evolution.</title>
        <authorList>
            <person name="Varga T."/>
            <person name="Krizsan K."/>
            <person name="Foldi C."/>
            <person name="Dima B."/>
            <person name="Sanchez-Garcia M."/>
            <person name="Sanchez-Ramirez S."/>
            <person name="Szollosi G.J."/>
            <person name="Szarkandi J.G."/>
            <person name="Papp V."/>
            <person name="Albert L."/>
            <person name="Andreopoulos W."/>
            <person name="Angelini C."/>
            <person name="Antonin V."/>
            <person name="Barry K.W."/>
            <person name="Bougher N.L."/>
            <person name="Buchanan P."/>
            <person name="Buyck B."/>
            <person name="Bense V."/>
            <person name="Catcheside P."/>
            <person name="Chovatia M."/>
            <person name="Cooper J."/>
            <person name="Damon W."/>
            <person name="Desjardin D."/>
            <person name="Finy P."/>
            <person name="Geml J."/>
            <person name="Haridas S."/>
            <person name="Hughes K."/>
            <person name="Justo A."/>
            <person name="Karasinski D."/>
            <person name="Kautmanova I."/>
            <person name="Kiss B."/>
            <person name="Kocsube S."/>
            <person name="Kotiranta H."/>
            <person name="LaButti K.M."/>
            <person name="Lechner B.E."/>
            <person name="Liimatainen K."/>
            <person name="Lipzen A."/>
            <person name="Lukacs Z."/>
            <person name="Mihaltcheva S."/>
            <person name="Morgado L.N."/>
            <person name="Niskanen T."/>
            <person name="Noordeloos M.E."/>
            <person name="Ohm R.A."/>
            <person name="Ortiz-Santana B."/>
            <person name="Ovrebo C."/>
            <person name="Racz N."/>
            <person name="Riley R."/>
            <person name="Savchenko A."/>
            <person name="Shiryaev A."/>
            <person name="Soop K."/>
            <person name="Spirin V."/>
            <person name="Szebenyi C."/>
            <person name="Tomsovsky M."/>
            <person name="Tulloss R.E."/>
            <person name="Uehling J."/>
            <person name="Grigoriev I.V."/>
            <person name="Vagvolgyi C."/>
            <person name="Papp T."/>
            <person name="Martin F.M."/>
            <person name="Miettinen O."/>
            <person name="Hibbett D.S."/>
            <person name="Nagy L.G."/>
        </authorList>
    </citation>
    <scope>NUCLEOTIDE SEQUENCE [LARGE SCALE GENOMIC DNA]</scope>
    <source>
        <strain evidence="3 4">OMC1185</strain>
    </source>
</reference>
<accession>A0A5C3MNA4</accession>
<evidence type="ECO:0000256" key="1">
    <source>
        <dbReference type="SAM" id="Phobius"/>
    </source>
</evidence>
<feature type="transmembrane region" description="Helical" evidence="1">
    <location>
        <begin position="27"/>
        <end position="48"/>
    </location>
</feature>
<keyword evidence="1" id="KW-1133">Transmembrane helix</keyword>
<dbReference type="Proteomes" id="UP000305948">
    <property type="component" value="Unassembled WGS sequence"/>
</dbReference>
<organism evidence="3 4">
    <name type="scientific">Heliocybe sulcata</name>
    <dbReference type="NCBI Taxonomy" id="5364"/>
    <lineage>
        <taxon>Eukaryota</taxon>
        <taxon>Fungi</taxon>
        <taxon>Dikarya</taxon>
        <taxon>Basidiomycota</taxon>
        <taxon>Agaricomycotina</taxon>
        <taxon>Agaricomycetes</taxon>
        <taxon>Gloeophyllales</taxon>
        <taxon>Gloeophyllaceae</taxon>
        <taxon>Heliocybe</taxon>
    </lineage>
</organism>
<keyword evidence="1" id="KW-0472">Membrane</keyword>
<proteinExistence type="predicted"/>
<dbReference type="AlphaFoldDB" id="A0A5C3MNA4"/>
<keyword evidence="1" id="KW-0812">Transmembrane</keyword>
<evidence type="ECO:0000256" key="2">
    <source>
        <dbReference type="SAM" id="SignalP"/>
    </source>
</evidence>
<evidence type="ECO:0000313" key="4">
    <source>
        <dbReference type="Proteomes" id="UP000305948"/>
    </source>
</evidence>
<feature type="signal peptide" evidence="2">
    <location>
        <begin position="1"/>
        <end position="17"/>
    </location>
</feature>